<protein>
    <submittedName>
        <fullName evidence="2">Putative peptidase</fullName>
        <ecNumber evidence="2">3.4.-.-</ecNumber>
    </submittedName>
</protein>
<evidence type="ECO:0000259" key="1">
    <source>
        <dbReference type="Pfam" id="PF00557"/>
    </source>
</evidence>
<dbReference type="CDD" id="cd01066">
    <property type="entry name" value="APP_MetAP"/>
    <property type="match status" value="1"/>
</dbReference>
<reference evidence="2 3" key="1">
    <citation type="submission" date="2019-02" db="EMBL/GenBank/DDBJ databases">
        <title>Deep-cultivation of Planctomycetes and their phenomic and genomic characterization uncovers novel biology.</title>
        <authorList>
            <person name="Wiegand S."/>
            <person name="Jogler M."/>
            <person name="Boedeker C."/>
            <person name="Pinto D."/>
            <person name="Vollmers J."/>
            <person name="Rivas-Marin E."/>
            <person name="Kohn T."/>
            <person name="Peeters S.H."/>
            <person name="Heuer A."/>
            <person name="Rast P."/>
            <person name="Oberbeckmann S."/>
            <person name="Bunk B."/>
            <person name="Jeske O."/>
            <person name="Meyerdierks A."/>
            <person name="Storesund J.E."/>
            <person name="Kallscheuer N."/>
            <person name="Luecker S."/>
            <person name="Lage O.M."/>
            <person name="Pohl T."/>
            <person name="Merkel B.J."/>
            <person name="Hornburger P."/>
            <person name="Mueller R.-W."/>
            <person name="Bruemmer F."/>
            <person name="Labrenz M."/>
            <person name="Spormann A.M."/>
            <person name="Op den Camp H."/>
            <person name="Overmann J."/>
            <person name="Amann R."/>
            <person name="Jetten M.S.M."/>
            <person name="Mascher T."/>
            <person name="Medema M.H."/>
            <person name="Devos D.P."/>
            <person name="Kaster A.-K."/>
            <person name="Ovreas L."/>
            <person name="Rohde M."/>
            <person name="Galperin M.Y."/>
            <person name="Jogler C."/>
        </authorList>
    </citation>
    <scope>NUCLEOTIDE SEQUENCE [LARGE SCALE GENOMIC DNA]</scope>
    <source>
        <strain evidence="2 3">Mal4</strain>
    </source>
</reference>
<sequence length="396" mass="43349">MLTREGCLARRQRLWERVPESTEWVLVADPRHVQYLANCWVQPLSFSGGERCWLLLERSGRATLMGDNFAIRATAHEPVADREIVETWYDHKHSVINRDHALINALRKVADELNGRPGLVEAEWLPAAAVDLLPLDGEAWTLDAGDHPGQNGSNGSGALDLGTLIRSLRRQKEQDEIELLRTCMRAGDAGQQRLREVLAAGMTEFDVYREIQQAAVAAAGRPALVYGDFRASTPEQPKAGGLPTDYELKSGDLFVLDYSVLLDGYRSDFTNTLCIGAPTDEQQMLFELCDAAMRAGEETLKAGAAAKDVYAAVAAPFQDAGYGNAFPHHAGHGIGLAHPEPPILVPESRDVLLTGDVVTLEPGAYVEGIGGMRIEHNYLITDSGYERLSNHVISLT</sequence>
<evidence type="ECO:0000313" key="3">
    <source>
        <dbReference type="Proteomes" id="UP000320496"/>
    </source>
</evidence>
<dbReference type="GO" id="GO:0016787">
    <property type="term" value="F:hydrolase activity"/>
    <property type="evidence" value="ECO:0007669"/>
    <property type="project" value="UniProtKB-KW"/>
</dbReference>
<feature type="domain" description="Peptidase M24" evidence="1">
    <location>
        <begin position="178"/>
        <end position="382"/>
    </location>
</feature>
<dbReference type="InterPro" id="IPR000994">
    <property type="entry name" value="Pept_M24"/>
</dbReference>
<proteinExistence type="predicted"/>
<dbReference type="InterPro" id="IPR050659">
    <property type="entry name" value="Peptidase_M24B"/>
</dbReference>
<evidence type="ECO:0000313" key="2">
    <source>
        <dbReference type="EMBL" id="QDU39890.1"/>
    </source>
</evidence>
<dbReference type="Pfam" id="PF00557">
    <property type="entry name" value="Peptidase_M24"/>
    <property type="match status" value="1"/>
</dbReference>
<dbReference type="RefSeq" id="WP_145371028.1">
    <property type="nucleotide sequence ID" value="NZ_CP036275.1"/>
</dbReference>
<dbReference type="AlphaFoldDB" id="A0A517ZBS7"/>
<name>A0A517ZBS7_9PLAN</name>
<dbReference type="Proteomes" id="UP000320496">
    <property type="component" value="Chromosome"/>
</dbReference>
<keyword evidence="2" id="KW-0378">Hydrolase</keyword>
<dbReference type="KEGG" id="mri:Mal4_42430"/>
<keyword evidence="3" id="KW-1185">Reference proteome</keyword>
<accession>A0A517ZBS7</accession>
<dbReference type="PANTHER" id="PTHR46112">
    <property type="entry name" value="AMINOPEPTIDASE"/>
    <property type="match status" value="1"/>
</dbReference>
<dbReference type="SUPFAM" id="SSF55920">
    <property type="entry name" value="Creatinase/aminopeptidase"/>
    <property type="match status" value="1"/>
</dbReference>
<dbReference type="EC" id="3.4.-.-" evidence="2"/>
<dbReference type="InterPro" id="IPR036005">
    <property type="entry name" value="Creatinase/aminopeptidase-like"/>
</dbReference>
<organism evidence="2 3">
    <name type="scientific">Maioricimonas rarisocia</name>
    <dbReference type="NCBI Taxonomy" id="2528026"/>
    <lineage>
        <taxon>Bacteria</taxon>
        <taxon>Pseudomonadati</taxon>
        <taxon>Planctomycetota</taxon>
        <taxon>Planctomycetia</taxon>
        <taxon>Planctomycetales</taxon>
        <taxon>Planctomycetaceae</taxon>
        <taxon>Maioricimonas</taxon>
    </lineage>
</organism>
<dbReference type="PANTHER" id="PTHR46112:SF2">
    <property type="entry name" value="XAA-PRO AMINOPEPTIDASE P-RELATED"/>
    <property type="match status" value="1"/>
</dbReference>
<dbReference type="OrthoDB" id="9806388at2"/>
<dbReference type="Gene3D" id="3.90.230.10">
    <property type="entry name" value="Creatinase/methionine aminopeptidase superfamily"/>
    <property type="match status" value="1"/>
</dbReference>
<dbReference type="EMBL" id="CP036275">
    <property type="protein sequence ID" value="QDU39890.1"/>
    <property type="molecule type" value="Genomic_DNA"/>
</dbReference>
<gene>
    <name evidence="2" type="ORF">Mal4_42430</name>
</gene>